<reference evidence="4" key="1">
    <citation type="submission" date="2016-10" db="EMBL/GenBank/DDBJ databases">
        <authorList>
            <person name="Varghese N."/>
            <person name="Submissions S."/>
        </authorList>
    </citation>
    <scope>NUCLEOTIDE SEQUENCE [LARGE SCALE GENOMIC DNA]</scope>
    <source>
        <strain evidence="4">JCM 15604</strain>
    </source>
</reference>
<keyword evidence="4" id="KW-1185">Reference proteome</keyword>
<dbReference type="RefSeq" id="WP_074915887.1">
    <property type="nucleotide sequence ID" value="NZ_FOXK01000006.1"/>
</dbReference>
<accession>A0A1I5U9U5</accession>
<dbReference type="Pfam" id="PF11127">
    <property type="entry name" value="YgaP-like_TM"/>
    <property type="match status" value="1"/>
</dbReference>
<keyword evidence="1" id="KW-1133">Transmembrane helix</keyword>
<keyword evidence="1" id="KW-0472">Membrane</keyword>
<name>A0A1I5U9U5_9GAMM</name>
<dbReference type="InterPro" id="IPR021309">
    <property type="entry name" value="YgaP-like_TM"/>
</dbReference>
<sequence length="62" mass="6625">MKSNVGGIDKIARIVVGIALIVWTFFGGPVWAWIGVLPLATGLLGWCPAYTLLGIKTCPIKK</sequence>
<gene>
    <name evidence="3" type="ORF">SAMN05216177_10664</name>
</gene>
<evidence type="ECO:0000313" key="3">
    <source>
        <dbReference type="EMBL" id="SFP91416.1"/>
    </source>
</evidence>
<organism evidence="3 4">
    <name type="scientific">Ectopseudomonas toyotomiensis</name>
    <dbReference type="NCBI Taxonomy" id="554344"/>
    <lineage>
        <taxon>Bacteria</taxon>
        <taxon>Pseudomonadati</taxon>
        <taxon>Pseudomonadota</taxon>
        <taxon>Gammaproteobacteria</taxon>
        <taxon>Pseudomonadales</taxon>
        <taxon>Pseudomonadaceae</taxon>
        <taxon>Ectopseudomonas</taxon>
    </lineage>
</organism>
<evidence type="ECO:0000256" key="1">
    <source>
        <dbReference type="SAM" id="Phobius"/>
    </source>
</evidence>
<proteinExistence type="predicted"/>
<dbReference type="OrthoDB" id="9804804at2"/>
<feature type="domain" description="Inner membrane protein YgaP-like transmembrane" evidence="2">
    <location>
        <begin position="1"/>
        <end position="60"/>
    </location>
</feature>
<dbReference type="AlphaFoldDB" id="A0A1I5U9U5"/>
<keyword evidence="1" id="KW-0812">Transmembrane</keyword>
<dbReference type="Proteomes" id="UP000182025">
    <property type="component" value="Unassembled WGS sequence"/>
</dbReference>
<dbReference type="EMBL" id="FOXK01000006">
    <property type="protein sequence ID" value="SFP91416.1"/>
    <property type="molecule type" value="Genomic_DNA"/>
</dbReference>
<evidence type="ECO:0000259" key="2">
    <source>
        <dbReference type="Pfam" id="PF11127"/>
    </source>
</evidence>
<feature type="transmembrane region" description="Helical" evidence="1">
    <location>
        <begin position="7"/>
        <end position="26"/>
    </location>
</feature>
<evidence type="ECO:0000313" key="4">
    <source>
        <dbReference type="Proteomes" id="UP000182025"/>
    </source>
</evidence>
<protein>
    <recommendedName>
        <fullName evidence="2">Inner membrane protein YgaP-like transmembrane domain-containing protein</fullName>
    </recommendedName>
</protein>